<dbReference type="EMBL" id="CP019605">
    <property type="protein sequence ID" value="AQP44924.1"/>
    <property type="molecule type" value="Genomic_DNA"/>
</dbReference>
<dbReference type="Pfam" id="PF00702">
    <property type="entry name" value="Hydrolase"/>
    <property type="match status" value="1"/>
</dbReference>
<accession>A0A1Q2CFN6</accession>
<dbReference type="STRING" id="1610493.RPIT_09085"/>
<keyword evidence="2" id="KW-1185">Reference proteome</keyword>
<dbReference type="Gene3D" id="1.10.150.400">
    <property type="match status" value="1"/>
</dbReference>
<sequence>MSDFLISIAVWQTLLDESIEFHGHVRDNRIECVIEAVRERGGHTVSHSDARRALDLAAHEFEEAYLAGSPIDNKERVRIVGDALSVSLSHTEMDSLAQRLGATHQAHSLVPMPGARDALRRLAANYRVVVVSDTWLSPGQTLRAALDYHRMSEFLEDMYFSDETGVSKTSGSAWKYVADRMNIGVSRIIHIGDLPAVDGYIAMKSHCATSIVVPHPSHPIVGSSSSMVGLQAASRLVDVPDLVAKFTGRRP</sequence>
<dbReference type="RefSeq" id="WP_077342479.1">
    <property type="nucleotide sequence ID" value="NZ_CP019605.1"/>
</dbReference>
<dbReference type="AlphaFoldDB" id="A0A1Q2CFN6"/>
<dbReference type="OrthoDB" id="9793014at2"/>
<protein>
    <submittedName>
        <fullName evidence="1">Uncharacterized protein</fullName>
    </submittedName>
</protein>
<dbReference type="KEGG" id="tfl:RPIT_09085"/>
<gene>
    <name evidence="1" type="ORF">RPIT_09085</name>
</gene>
<dbReference type="Proteomes" id="UP000188324">
    <property type="component" value="Chromosome"/>
</dbReference>
<dbReference type="InterPro" id="IPR023214">
    <property type="entry name" value="HAD_sf"/>
</dbReference>
<reference evidence="1 2" key="1">
    <citation type="journal article" date="2016" name="Int. J. Syst. Evol. Microbiol.">
        <title>Tessaracoccus flavus sp. nov., isolated from the drainage system of a lindane-producing factory.</title>
        <authorList>
            <person name="Kumari R."/>
            <person name="Singh P."/>
            <person name="Schumann P."/>
            <person name="Lal R."/>
        </authorList>
    </citation>
    <scope>NUCLEOTIDE SEQUENCE [LARGE SCALE GENOMIC DNA]</scope>
    <source>
        <strain evidence="1 2">RP1T</strain>
    </source>
</reference>
<evidence type="ECO:0000313" key="1">
    <source>
        <dbReference type="EMBL" id="AQP44924.1"/>
    </source>
</evidence>
<dbReference type="SUPFAM" id="SSF56784">
    <property type="entry name" value="HAD-like"/>
    <property type="match status" value="1"/>
</dbReference>
<dbReference type="Gene3D" id="3.40.50.1000">
    <property type="entry name" value="HAD superfamily/HAD-like"/>
    <property type="match status" value="1"/>
</dbReference>
<dbReference type="InterPro" id="IPR036412">
    <property type="entry name" value="HAD-like_sf"/>
</dbReference>
<dbReference type="CDD" id="cd01427">
    <property type="entry name" value="HAD_like"/>
    <property type="match status" value="1"/>
</dbReference>
<name>A0A1Q2CFN6_9ACTN</name>
<proteinExistence type="predicted"/>
<organism evidence="1 2">
    <name type="scientific">Tessaracoccus flavus</name>
    <dbReference type="NCBI Taxonomy" id="1610493"/>
    <lineage>
        <taxon>Bacteria</taxon>
        <taxon>Bacillati</taxon>
        <taxon>Actinomycetota</taxon>
        <taxon>Actinomycetes</taxon>
        <taxon>Propionibacteriales</taxon>
        <taxon>Propionibacteriaceae</taxon>
        <taxon>Tessaracoccus</taxon>
    </lineage>
</organism>
<evidence type="ECO:0000313" key="2">
    <source>
        <dbReference type="Proteomes" id="UP000188324"/>
    </source>
</evidence>